<evidence type="ECO:0000256" key="1">
    <source>
        <dbReference type="SAM" id="Phobius"/>
    </source>
</evidence>
<gene>
    <name evidence="2" type="ORF">EI981_19915</name>
</gene>
<feature type="transmembrane region" description="Helical" evidence="1">
    <location>
        <begin position="52"/>
        <end position="72"/>
    </location>
</feature>
<protein>
    <recommendedName>
        <fullName evidence="4">DUF2269 family protein</fullName>
    </recommendedName>
</protein>
<feature type="transmembrane region" description="Helical" evidence="1">
    <location>
        <begin position="123"/>
        <end position="146"/>
    </location>
</feature>
<proteinExistence type="predicted"/>
<dbReference type="KEGG" id="plut:EI981_19915"/>
<feature type="transmembrane region" description="Helical" evidence="1">
    <location>
        <begin position="78"/>
        <end position="103"/>
    </location>
</feature>
<name>A0A3Q9IAK6_9BACL</name>
<keyword evidence="1" id="KW-0472">Membrane</keyword>
<keyword evidence="1" id="KW-0812">Transmembrane</keyword>
<keyword evidence="3" id="KW-1185">Reference proteome</keyword>
<organism evidence="2 3">
    <name type="scientific">Paenibacillus lutimineralis</name>
    <dbReference type="NCBI Taxonomy" id="2707005"/>
    <lineage>
        <taxon>Bacteria</taxon>
        <taxon>Bacillati</taxon>
        <taxon>Bacillota</taxon>
        <taxon>Bacilli</taxon>
        <taxon>Bacillales</taxon>
        <taxon>Paenibacillaceae</taxon>
        <taxon>Paenibacillus</taxon>
    </lineage>
</organism>
<accession>A0A3Q9IAK6</accession>
<evidence type="ECO:0008006" key="4">
    <source>
        <dbReference type="Google" id="ProtNLM"/>
    </source>
</evidence>
<dbReference type="InterPro" id="IPR036259">
    <property type="entry name" value="MFS_trans_sf"/>
</dbReference>
<keyword evidence="1" id="KW-1133">Transmembrane helix</keyword>
<dbReference type="AlphaFoldDB" id="A0A3Q9IAK6"/>
<dbReference type="OrthoDB" id="2886943at2"/>
<sequence>MIKLSTFKIMLFLHIIGTLALGFYLVLPFVMAKVNKLSPAAQEGTMSAVKSLNTFAQFGLVIQLLTGGYMISKGGEYSVPWMIIVVILFLGIAAVGGIMGKPLRLAIEGIRANRSISAESSKLATLSYVVALLVLLISFFMVFSSII</sequence>
<evidence type="ECO:0000313" key="3">
    <source>
        <dbReference type="Proteomes" id="UP000270678"/>
    </source>
</evidence>
<dbReference type="SUPFAM" id="SSF103473">
    <property type="entry name" value="MFS general substrate transporter"/>
    <property type="match status" value="1"/>
</dbReference>
<dbReference type="Proteomes" id="UP000270678">
    <property type="component" value="Chromosome"/>
</dbReference>
<evidence type="ECO:0000313" key="2">
    <source>
        <dbReference type="EMBL" id="AZS16493.1"/>
    </source>
</evidence>
<reference evidence="3" key="1">
    <citation type="submission" date="2018-12" db="EMBL/GenBank/DDBJ databases">
        <title>Complete genome sequence of Paenibacillus sp. MBLB1234.</title>
        <authorList>
            <person name="Nam Y.-D."/>
            <person name="Kang J."/>
            <person name="Chung W.-H."/>
            <person name="Park Y.S."/>
        </authorList>
    </citation>
    <scope>NUCLEOTIDE SEQUENCE [LARGE SCALE GENOMIC DNA]</scope>
    <source>
        <strain evidence="3">MBLB1234</strain>
    </source>
</reference>
<feature type="transmembrane region" description="Helical" evidence="1">
    <location>
        <begin position="12"/>
        <end position="31"/>
    </location>
</feature>
<dbReference type="EMBL" id="CP034346">
    <property type="protein sequence ID" value="AZS16493.1"/>
    <property type="molecule type" value="Genomic_DNA"/>
</dbReference>